<dbReference type="AlphaFoldDB" id="V5X7B7"/>
<accession>V5X7B7</accession>
<dbReference type="HOGENOM" id="CLU_025057_2_1_11"/>
<proteinExistence type="predicted"/>
<name>V5X7B7_MYCNE</name>
<dbReference type="RefSeq" id="WP_023985120.1">
    <property type="nucleotide sequence ID" value="NC_023036.2"/>
</dbReference>
<sequence>MSVTVSTVQASRPEQLVASAADLGAKIAALDTTMTAQRQALAQLRSSWQGQAASAAIIKAEQNLNRQEELRARLCALQQALHAGGTQLGFTRTGLLATVTMLRAAGWQVADDGTATAPPLPPILRLMAPAWTAVLQKMLAVFAQIDAQTAAAIQAAIGGPVPQTPPGTLGDPRRLPAPGTSPEDVKKWWDSLSQFEKSQLIADHSAELGNLNGIPAEVRDQVNRAVLADDVARVTDAADQHGVSTDDVLANPGNYGLTSADATRYNNAVQTQKGLNKTADPEDANRPTMLWAYDPLAFHGEGKAAIAIGNPDKAQNTAVVVPGTGSSVKAGWLEGDNATNLYDQMIAADPNEPTSVIAWMGYDTPDSPTDPAIATPTLARAGGDLLAADVNGLAATHEGVPANLTVIGHSYGSTTVADAFAGSGMKADNAVLIGSPGTDLANSASDFHLPEGGKVYVGAASTDPVSWIGQAGPIPDIINRELHYPLGLEAGLGRDPAGDGYGSVRFDAEAVGRDGLSFDDHSKYYQVGSESLRAMTDIATGDGSTLGDNGLLAEGRRQPHIGLPDKIDLPGLPPIDLPDWDTRVPGLPALNDPEGDRPRGSITNDHGY</sequence>
<dbReference type="GeneID" id="43448401"/>
<evidence type="ECO:0000313" key="4">
    <source>
        <dbReference type="Proteomes" id="UP000018763"/>
    </source>
</evidence>
<evidence type="ECO:0000313" key="3">
    <source>
        <dbReference type="EMBL" id="AHC23541.1"/>
    </source>
</evidence>
<dbReference type="GO" id="GO:0016787">
    <property type="term" value="F:hydrolase activity"/>
    <property type="evidence" value="ECO:0007669"/>
    <property type="project" value="UniProtKB-KW"/>
</dbReference>
<dbReference type="Proteomes" id="UP000018763">
    <property type="component" value="Chromosome"/>
</dbReference>
<organism evidence="3 4">
    <name type="scientific">Mycolicibacterium neoaurum VKM Ac-1815D</name>
    <dbReference type="NCBI Taxonomy" id="700508"/>
    <lineage>
        <taxon>Bacteria</taxon>
        <taxon>Bacillati</taxon>
        <taxon>Actinomycetota</taxon>
        <taxon>Actinomycetes</taxon>
        <taxon>Mycobacteriales</taxon>
        <taxon>Mycobacteriaceae</taxon>
        <taxon>Mycolicibacterium</taxon>
    </lineage>
</organism>
<dbReference type="SUPFAM" id="SSF140453">
    <property type="entry name" value="EsxAB dimer-like"/>
    <property type="match status" value="1"/>
</dbReference>
<feature type="region of interest" description="Disordered" evidence="1">
    <location>
        <begin position="158"/>
        <end position="184"/>
    </location>
</feature>
<evidence type="ECO:0000256" key="1">
    <source>
        <dbReference type="SAM" id="MobiDB-lite"/>
    </source>
</evidence>
<dbReference type="eggNOG" id="COG1511">
    <property type="taxonomic scope" value="Bacteria"/>
</dbReference>
<protein>
    <submittedName>
        <fullName evidence="3">Alpha/beta hydrolase</fullName>
    </submittedName>
</protein>
<dbReference type="EMBL" id="CP006936">
    <property type="protein sequence ID" value="AHC23541.1"/>
    <property type="molecule type" value="Genomic_DNA"/>
</dbReference>
<dbReference type="InterPro" id="IPR010427">
    <property type="entry name" value="DUF1023"/>
</dbReference>
<dbReference type="KEGG" id="mne:D174_02575"/>
<dbReference type="ESTHER" id="mycne-a0a024qim6">
    <property type="family name" value="Duf_1023"/>
</dbReference>
<reference evidence="3 4" key="1">
    <citation type="journal article" date="2014" name="Genome Announc.">
        <title>Complete Genome Sequence of Sterol-Transforming Mycobacterium neoaurum Strain VKM Ac-1815D.</title>
        <authorList>
            <person name="Shtratnikova V.Y."/>
            <person name="Bragin E.Y."/>
            <person name="Dovbnya D.V."/>
            <person name="Pekov Y.A."/>
            <person name="Schelkunov M.I."/>
            <person name="Strizhov N."/>
            <person name="Ivashina T.V."/>
            <person name="Ashapkin V.V."/>
            <person name="Donova M.V."/>
        </authorList>
    </citation>
    <scope>NUCLEOTIDE SEQUENCE [LARGE SCALE GENOMIC DNA]</scope>
    <source>
        <strain evidence="3 4">VKM Ac-1815D</strain>
    </source>
</reference>
<keyword evidence="3" id="KW-0378">Hydrolase</keyword>
<feature type="region of interest" description="Disordered" evidence="1">
    <location>
        <begin position="578"/>
        <end position="608"/>
    </location>
</feature>
<dbReference type="Pfam" id="PF06259">
    <property type="entry name" value="Abhydrolase_8"/>
    <property type="match status" value="1"/>
</dbReference>
<gene>
    <name evidence="3" type="ORF">D174_02575</name>
</gene>
<keyword evidence="4" id="KW-1185">Reference proteome</keyword>
<dbReference type="InterPro" id="IPR036689">
    <property type="entry name" value="ESAT-6-like_sf"/>
</dbReference>
<feature type="domain" description="DUF1023" evidence="2">
    <location>
        <begin position="300"/>
        <end position="466"/>
    </location>
</feature>
<evidence type="ECO:0000259" key="2">
    <source>
        <dbReference type="Pfam" id="PF06259"/>
    </source>
</evidence>